<evidence type="ECO:0000313" key="2">
    <source>
        <dbReference type="Proteomes" id="UP001597218"/>
    </source>
</evidence>
<dbReference type="PANTHER" id="PTHR30121">
    <property type="entry name" value="UNCHARACTERIZED PROTEIN YJGR-RELATED"/>
    <property type="match status" value="1"/>
</dbReference>
<dbReference type="RefSeq" id="WP_381535113.1">
    <property type="nucleotide sequence ID" value="NZ_JBHUGI010000001.1"/>
</dbReference>
<sequence length="651" mass="74553">MLNTLTKAFKKKTDEEIKAEKGYNPFLISQMQTQGGINFKANYIRMGDGYVSCVHVYKYQTLVNDFWLEQLMGIENTLVTLDISTANKRQIIEDINKSMAEQDTRYVNAKDNVDRINARESYVELDDLYNQITKGEIMKRVHLRAFVKGRTLEELEVRVKGVLEELESLNFRGAVFINEQEWEWESLFTSYTNQLDYVNKRKGKEMSSTTLAGGYPFHYTFLNDEYGTYYGTTETNGSVVFDLFHRDKNRKFFNALMIGKMGSGKSTLLKKTVLDQAIKGHKIRILDVTGEFSEVVKQLNGKQIALDGSEGVINVLQVFKTVTNDDGSTNETLSFTQHLSKMSVFYNFINPSSDRNEATEFEILLRKLYVDRGMWSDNRDEVIEITKFKADEFPILTDLLDLVRKELYIDFGNKRRHENLGEERKVRLANIELSLKNLVENYGNIFDGVSSIDNFDDELVVSFPLRNLTNLKPEIYQAQIFNIMNMLWDGMIVNGSSQFKAFNKGNLEFGDATRFLIVIDEAHHLINTRDISQPAVLYLERFMREARKYFGGIFFVSHVISDFVPSGSNSENAENVKKLFQLTQYKFIGEQDAESMPTIQSVFDGQLTESESRIIPTLETGKVVLCISGFKNLVFEVDVSKAELSIFGGGA</sequence>
<reference evidence="2" key="1">
    <citation type="journal article" date="2019" name="Int. J. Syst. Evol. Microbiol.">
        <title>The Global Catalogue of Microorganisms (GCM) 10K type strain sequencing project: providing services to taxonomists for standard genome sequencing and annotation.</title>
        <authorList>
            <consortium name="The Broad Institute Genomics Platform"/>
            <consortium name="The Broad Institute Genome Sequencing Center for Infectious Disease"/>
            <person name="Wu L."/>
            <person name="Ma J."/>
        </authorList>
    </citation>
    <scope>NUCLEOTIDE SEQUENCE [LARGE SCALE GENOMIC DNA]</scope>
    <source>
        <strain evidence="2">CGMCC 4.7177</strain>
    </source>
</reference>
<dbReference type="InterPro" id="IPR051162">
    <property type="entry name" value="T4SS_component"/>
</dbReference>
<dbReference type="InterPro" id="IPR027417">
    <property type="entry name" value="P-loop_NTPase"/>
</dbReference>
<evidence type="ECO:0000313" key="1">
    <source>
        <dbReference type="EMBL" id="MFD1926485.1"/>
    </source>
</evidence>
<dbReference type="SUPFAM" id="SSF52540">
    <property type="entry name" value="P-loop containing nucleoside triphosphate hydrolases"/>
    <property type="match status" value="1"/>
</dbReference>
<proteinExistence type="predicted"/>
<dbReference type="PANTHER" id="PTHR30121:SF6">
    <property type="entry name" value="SLR6007 PROTEIN"/>
    <property type="match status" value="1"/>
</dbReference>
<name>A0ABW4SC90_9BACL</name>
<dbReference type="EMBL" id="JBHUGI010000001">
    <property type="protein sequence ID" value="MFD1926485.1"/>
    <property type="molecule type" value="Genomic_DNA"/>
</dbReference>
<dbReference type="Gene3D" id="3.40.50.300">
    <property type="entry name" value="P-loop containing nucleotide triphosphate hydrolases"/>
    <property type="match status" value="2"/>
</dbReference>
<comment type="caution">
    <text evidence="1">The sequence shown here is derived from an EMBL/GenBank/DDBJ whole genome shotgun (WGS) entry which is preliminary data.</text>
</comment>
<accession>A0ABW4SC90</accession>
<dbReference type="Proteomes" id="UP001597218">
    <property type="component" value="Unassembled WGS sequence"/>
</dbReference>
<gene>
    <name evidence="1" type="ORF">ACFSFY_00160</name>
</gene>
<organism evidence="1 2">
    <name type="scientific">Sporosarcina siberiensis</name>
    <dbReference type="NCBI Taxonomy" id="1365606"/>
    <lineage>
        <taxon>Bacteria</taxon>
        <taxon>Bacillati</taxon>
        <taxon>Bacillota</taxon>
        <taxon>Bacilli</taxon>
        <taxon>Bacillales</taxon>
        <taxon>Caryophanaceae</taxon>
        <taxon>Sporosarcina</taxon>
    </lineage>
</organism>
<protein>
    <submittedName>
        <fullName evidence="1">VirB4 family type IV secretion system protein</fullName>
    </submittedName>
</protein>
<keyword evidence="2" id="KW-1185">Reference proteome</keyword>